<dbReference type="InterPro" id="IPR036694">
    <property type="entry name" value="Dodecin-like_sf"/>
</dbReference>
<dbReference type="Gene3D" id="3.30.1660.10">
    <property type="entry name" value="Flavin-binding protein dodecin"/>
    <property type="match status" value="1"/>
</dbReference>
<dbReference type="InterPro" id="IPR009923">
    <property type="entry name" value="Dodecin"/>
</dbReference>
<proteinExistence type="predicted"/>
<organism evidence="1 2">
    <name type="scientific">Halopseudomonas pertucinogena</name>
    <dbReference type="NCBI Taxonomy" id="86175"/>
    <lineage>
        <taxon>Bacteria</taxon>
        <taxon>Pseudomonadati</taxon>
        <taxon>Pseudomonadota</taxon>
        <taxon>Gammaproteobacteria</taxon>
        <taxon>Pseudomonadales</taxon>
        <taxon>Pseudomonadaceae</taxon>
        <taxon>Halopseudomonas</taxon>
    </lineage>
</organism>
<evidence type="ECO:0000313" key="1">
    <source>
        <dbReference type="EMBL" id="GGJ06951.1"/>
    </source>
</evidence>
<sequence length="71" mass="7961">MSEHHTYKKIELVGSSTTSIEDAINNAIAECSKSVKNIEWFEVTETRGHIVDGKVAHFQVSLKIGFRIQNS</sequence>
<gene>
    <name evidence="1" type="ORF">GCM10009083_24900</name>
</gene>
<dbReference type="SUPFAM" id="SSF89807">
    <property type="entry name" value="Dodecin-like"/>
    <property type="match status" value="1"/>
</dbReference>
<dbReference type="Proteomes" id="UP000633263">
    <property type="component" value="Unassembled WGS sequence"/>
</dbReference>
<dbReference type="EMBL" id="BMNN01000006">
    <property type="protein sequence ID" value="GGJ06951.1"/>
    <property type="molecule type" value="Genomic_DNA"/>
</dbReference>
<dbReference type="InterPro" id="IPR025543">
    <property type="entry name" value="Dodecin-like"/>
</dbReference>
<dbReference type="PANTHER" id="PTHR39324">
    <property type="entry name" value="CALCIUM DODECIN"/>
    <property type="match status" value="1"/>
</dbReference>
<dbReference type="RefSeq" id="WP_188636978.1">
    <property type="nucleotide sequence ID" value="NZ_BMNN01000006.1"/>
</dbReference>
<protein>
    <recommendedName>
        <fullName evidence="3">Dodecin domain-containing protein</fullName>
    </recommendedName>
</protein>
<dbReference type="PANTHER" id="PTHR39324:SF1">
    <property type="entry name" value="CALCIUM DODECIN"/>
    <property type="match status" value="1"/>
</dbReference>
<name>A0ABQ2CRU9_9GAMM</name>
<evidence type="ECO:0008006" key="3">
    <source>
        <dbReference type="Google" id="ProtNLM"/>
    </source>
</evidence>
<dbReference type="InterPro" id="IPR050049">
    <property type="entry name" value="Dodecin_bact"/>
</dbReference>
<comment type="caution">
    <text evidence="1">The sequence shown here is derived from an EMBL/GenBank/DDBJ whole genome shotgun (WGS) entry which is preliminary data.</text>
</comment>
<dbReference type="NCBIfam" id="NF043052">
    <property type="entry name" value="DodecBact"/>
    <property type="match status" value="1"/>
</dbReference>
<evidence type="ECO:0000313" key="2">
    <source>
        <dbReference type="Proteomes" id="UP000633263"/>
    </source>
</evidence>
<accession>A0ABQ2CRU9</accession>
<dbReference type="Pfam" id="PF07311">
    <property type="entry name" value="Dodecin"/>
    <property type="match status" value="1"/>
</dbReference>
<reference evidence="2" key="1">
    <citation type="journal article" date="2019" name="Int. J. Syst. Evol. Microbiol.">
        <title>The Global Catalogue of Microorganisms (GCM) 10K type strain sequencing project: providing services to taxonomists for standard genome sequencing and annotation.</title>
        <authorList>
            <consortium name="The Broad Institute Genomics Platform"/>
            <consortium name="The Broad Institute Genome Sequencing Center for Infectious Disease"/>
            <person name="Wu L."/>
            <person name="Ma J."/>
        </authorList>
    </citation>
    <scope>NUCLEOTIDE SEQUENCE [LARGE SCALE GENOMIC DNA]</scope>
    <source>
        <strain evidence="2">JCM 11590</strain>
    </source>
</reference>
<keyword evidence="2" id="KW-1185">Reference proteome</keyword>